<organism evidence="2 3">
    <name type="scientific">Aureococcus anophagefferens virus</name>
    <dbReference type="NCBI Taxonomy" id="1474867"/>
    <lineage>
        <taxon>Viruses</taxon>
        <taxon>Varidnaviria</taxon>
        <taxon>Bamfordvirae</taxon>
        <taxon>Nucleocytoviricota</taxon>
        <taxon>Megaviricetes</taxon>
        <taxon>Imitervirales</taxon>
        <taxon>Schizomimiviridae</taxon>
        <taxon>Kratosvirus</taxon>
        <taxon>Kratosvirus quantuckense</taxon>
    </lineage>
</organism>
<protein>
    <submittedName>
        <fullName evidence="2">Uncharacterized protein</fullName>
    </submittedName>
</protein>
<dbReference type="Proteomes" id="UP000028667">
    <property type="component" value="Segment"/>
</dbReference>
<accession>A0A076FFP2</accession>
<sequence>MTSLLFKKLIKVEKNEEDNFEIETEYFVSFNKNDIIQIVKNFKEKEFETYTDIKVIKDTLEGIKDDKVDYFKILDESFESEPLKEGYNYYALINNTKTLYQINESTKETITIYNQELEYSSPQVIEIKYGIERFDEIDDESIFYFTRDFPDETEKTLEVKENMKEEEEENVVIRRLYKDHITKNNIEQLIDNIKRSSFLYIKNTYKYQENVVKKEEEDVEYEKRIRDSISNLKVNTGKNAVDVYTNAISTKDIKHILRPNYNDIKNTRDSTDKKSYLFIKDNKKVSFNEIPPTKTEIMDFKNTFKDDEILCLLNTKYNNLPIDYQKLFNKKLQEIKSNVVINPLLVNESVYNLLDEEAKELLSKNNIYQTTYDVEEQEDSQLSYVWNLYTDLQKLEILKKCEYVRYAKDNEDPLFYYDVRTNDKTNIAIHEYFLLLSKTSQNPFYKEALINQWKDDETSVNTKYIRSTINQDILDDNDVFTNFNEMANENNRIESDIISKVTSELSLKFNEEIDSEIVKKLISTIMIDSSNLIYIENDITLYIQRLYEFENYEKIVENIDNNSDDINNILKEIRKFIIFLNELTEDEYNLGLNMIEIYDDAEINKKKKLDNSDIISEFLDIFISQKTYENKKEEEIDEIRSDYKEKFEYNKTFTLIFKRDIKKLTSRLYGNLKKDIEKRIISNIKESEKNNKINYSYVYENSKIGKRKKQTENIIKKQQLSGSKINDIVIKNQILDKKLTLSKSINTTDNITELTNFNNTTNIKDDIPPIDITNDIAYNLLSNLKKIIFDIKIKYEITDIDNKKHKNLNEKQKDLIKNTRKEFQAKYTESFKINNGHIQMINEYKNASNNYKELFYHIISILFSDYITIRRNQVIFIKEILKRIEKLNEYNISISRQKLNDIEKKRDEDERESQINVSYLEKTERDKGLGKFAQVITQGGAVVMKSDLDENINDENINDDNIDDNDDNDDNETNNIRD</sequence>
<name>A0A076FFP2_9VIRU</name>
<keyword evidence="3" id="KW-1185">Reference proteome</keyword>
<gene>
    <name evidence="2" type="ORF">AaV_329</name>
</gene>
<feature type="compositionally biased region" description="Acidic residues" evidence="1">
    <location>
        <begin position="953"/>
        <end position="972"/>
    </location>
</feature>
<dbReference type="KEGG" id="vg:20041526"/>
<dbReference type="EMBL" id="KJ645900">
    <property type="protein sequence ID" value="AII17089.1"/>
    <property type="molecule type" value="Genomic_DNA"/>
</dbReference>
<evidence type="ECO:0000313" key="2">
    <source>
        <dbReference type="EMBL" id="AII17089.1"/>
    </source>
</evidence>
<evidence type="ECO:0000256" key="1">
    <source>
        <dbReference type="SAM" id="MobiDB-lite"/>
    </source>
</evidence>
<feature type="region of interest" description="Disordered" evidence="1">
    <location>
        <begin position="953"/>
        <end position="978"/>
    </location>
</feature>
<dbReference type="RefSeq" id="YP_009052403.1">
    <property type="nucleotide sequence ID" value="NC_024697.1"/>
</dbReference>
<dbReference type="GeneID" id="20041526"/>
<evidence type="ECO:0000313" key="3">
    <source>
        <dbReference type="Proteomes" id="UP000028667"/>
    </source>
</evidence>
<proteinExistence type="predicted"/>
<reference evidence="2 3" key="1">
    <citation type="journal article" date="2014" name="Virology">
        <title>Genome of brown tide virus (AaV), the little giant of the Megaviridae, elucidates NCLDV genome expansion and host-virus coevolution.</title>
        <authorList>
            <person name="Moniruzzaman M."/>
            <person name="LeCleir G.R."/>
            <person name="Brown C.M."/>
            <person name="Gobler C.J."/>
            <person name="Bidle K.D."/>
            <person name="Wilson W.H."/>
            <person name="Wilhelm S.W."/>
        </authorList>
    </citation>
    <scope>NUCLEOTIDE SEQUENCE [LARGE SCALE GENOMIC DNA]</scope>
    <source>
        <strain evidence="2">BtV-01</strain>
    </source>
</reference>